<proteinExistence type="predicted"/>
<dbReference type="EMBL" id="JABSTQ010003503">
    <property type="protein sequence ID" value="KAG0443384.1"/>
    <property type="molecule type" value="Genomic_DNA"/>
</dbReference>
<reference evidence="1 2" key="1">
    <citation type="journal article" date="2020" name="Cell">
        <title>Large-Scale Comparative Analyses of Tick Genomes Elucidate Their Genetic Diversity and Vector Capacities.</title>
        <authorList>
            <consortium name="Tick Genome and Microbiome Consortium (TIGMIC)"/>
            <person name="Jia N."/>
            <person name="Wang J."/>
            <person name="Shi W."/>
            <person name="Du L."/>
            <person name="Sun Y."/>
            <person name="Zhan W."/>
            <person name="Jiang J.F."/>
            <person name="Wang Q."/>
            <person name="Zhang B."/>
            <person name="Ji P."/>
            <person name="Bell-Sakyi L."/>
            <person name="Cui X.M."/>
            <person name="Yuan T.T."/>
            <person name="Jiang B.G."/>
            <person name="Yang W.F."/>
            <person name="Lam T.T."/>
            <person name="Chang Q.C."/>
            <person name="Ding S.J."/>
            <person name="Wang X.J."/>
            <person name="Zhu J.G."/>
            <person name="Ruan X.D."/>
            <person name="Zhao L."/>
            <person name="Wei J.T."/>
            <person name="Ye R.Z."/>
            <person name="Que T.C."/>
            <person name="Du C.H."/>
            <person name="Zhou Y.H."/>
            <person name="Cheng J.X."/>
            <person name="Dai P.F."/>
            <person name="Guo W.B."/>
            <person name="Han X.H."/>
            <person name="Huang E.J."/>
            <person name="Li L.F."/>
            <person name="Wei W."/>
            <person name="Gao Y.C."/>
            <person name="Liu J.Z."/>
            <person name="Shao H.Z."/>
            <person name="Wang X."/>
            <person name="Wang C.C."/>
            <person name="Yang T.C."/>
            <person name="Huo Q.B."/>
            <person name="Li W."/>
            <person name="Chen H.Y."/>
            <person name="Chen S.E."/>
            <person name="Zhou L.G."/>
            <person name="Ni X.B."/>
            <person name="Tian J.H."/>
            <person name="Sheng Y."/>
            <person name="Liu T."/>
            <person name="Pan Y.S."/>
            <person name="Xia L.Y."/>
            <person name="Li J."/>
            <person name="Zhao F."/>
            <person name="Cao W.C."/>
        </authorList>
    </citation>
    <scope>NUCLEOTIDE SEQUENCE [LARGE SCALE GENOMIC DNA]</scope>
    <source>
        <strain evidence="1">Iper-2018</strain>
    </source>
</reference>
<sequence length="152" mass="17580">MMNTSALRELSDSDDDDDLLNAGTVIAIIEHRERREGWRNPLYVEHIVPRYLEFKFRRLFRLSRETAEMLVERFEESGFYPVTAHGHPRITEEKTCLVVLTGDAIRWPTPEEQAESSCAFRMLYKGKTSNKRGLPNVIGCIDGCHIEIRKPS</sequence>
<feature type="non-terminal residue" evidence="1">
    <location>
        <position position="152"/>
    </location>
</feature>
<evidence type="ECO:0000313" key="1">
    <source>
        <dbReference type="EMBL" id="KAG0443384.1"/>
    </source>
</evidence>
<keyword evidence="2" id="KW-1185">Reference proteome</keyword>
<name>A0AC60QUY5_IXOPE</name>
<gene>
    <name evidence="1" type="ORF">HPB47_014977</name>
</gene>
<comment type="caution">
    <text evidence="1">The sequence shown here is derived from an EMBL/GenBank/DDBJ whole genome shotgun (WGS) entry which is preliminary data.</text>
</comment>
<protein>
    <submittedName>
        <fullName evidence="1">Uncharacterized protein</fullName>
    </submittedName>
</protein>
<dbReference type="Proteomes" id="UP000805193">
    <property type="component" value="Unassembled WGS sequence"/>
</dbReference>
<evidence type="ECO:0000313" key="2">
    <source>
        <dbReference type="Proteomes" id="UP000805193"/>
    </source>
</evidence>
<accession>A0AC60QUY5</accession>
<organism evidence="1 2">
    <name type="scientific">Ixodes persulcatus</name>
    <name type="common">Taiga tick</name>
    <dbReference type="NCBI Taxonomy" id="34615"/>
    <lineage>
        <taxon>Eukaryota</taxon>
        <taxon>Metazoa</taxon>
        <taxon>Ecdysozoa</taxon>
        <taxon>Arthropoda</taxon>
        <taxon>Chelicerata</taxon>
        <taxon>Arachnida</taxon>
        <taxon>Acari</taxon>
        <taxon>Parasitiformes</taxon>
        <taxon>Ixodida</taxon>
        <taxon>Ixodoidea</taxon>
        <taxon>Ixodidae</taxon>
        <taxon>Ixodinae</taxon>
        <taxon>Ixodes</taxon>
    </lineage>
</organism>